<protein>
    <submittedName>
        <fullName evidence="4">Sulfotransferase</fullName>
    </submittedName>
</protein>
<keyword evidence="5" id="KW-1185">Reference proteome</keyword>
<dbReference type="InterPro" id="IPR037359">
    <property type="entry name" value="NST/OST"/>
</dbReference>
<dbReference type="RefSeq" id="WP_166279129.1">
    <property type="nucleotide sequence ID" value="NZ_JTHE03000009.1"/>
</dbReference>
<proteinExistence type="predicted"/>
<name>A0ABD4SZE0_9CYAN</name>
<feature type="domain" description="Sulfotransferase" evidence="3">
    <location>
        <begin position="5"/>
        <end position="204"/>
    </location>
</feature>
<evidence type="ECO:0000313" key="4">
    <source>
        <dbReference type="EMBL" id="MCM1981521.1"/>
    </source>
</evidence>
<gene>
    <name evidence="4" type="ORF">QQ91_0001580</name>
</gene>
<dbReference type="AlphaFoldDB" id="A0ABD4SZE0"/>
<keyword evidence="2" id="KW-0325">Glycoprotein</keyword>
<accession>A0ABD4SZE0</accession>
<evidence type="ECO:0000256" key="1">
    <source>
        <dbReference type="ARBA" id="ARBA00022679"/>
    </source>
</evidence>
<reference evidence="4 5" key="1">
    <citation type="journal article" date="2015" name="Genome Announc.">
        <title>Draft Genome Sequence of Filamentous Marine Cyanobacterium Lyngbya confervoides Strain BDU141951.</title>
        <authorList>
            <person name="Chandrababunaidu M.M."/>
            <person name="Sen D."/>
            <person name="Tripathy S."/>
        </authorList>
    </citation>
    <scope>NUCLEOTIDE SEQUENCE [LARGE SCALE GENOMIC DNA]</scope>
    <source>
        <strain evidence="4 5">BDU141951</strain>
    </source>
</reference>
<evidence type="ECO:0000256" key="2">
    <source>
        <dbReference type="ARBA" id="ARBA00023180"/>
    </source>
</evidence>
<evidence type="ECO:0000259" key="3">
    <source>
        <dbReference type="Pfam" id="PF00685"/>
    </source>
</evidence>
<dbReference type="Gene3D" id="3.40.50.300">
    <property type="entry name" value="P-loop containing nucleotide triphosphate hydrolases"/>
    <property type="match status" value="1"/>
</dbReference>
<dbReference type="PANTHER" id="PTHR10605">
    <property type="entry name" value="HEPARAN SULFATE SULFOTRANSFERASE"/>
    <property type="match status" value="1"/>
</dbReference>
<sequence length="297" mass="34132">MTLPNFLVIGAEKAGTTSLDYYLQQHPEIFMSAIKEPRYFAPEFYTTYFHGPRVGQRSQPMTQADYEALFAGVTTQPLVGETSPQYLYFSACAPRIAQCLPEVKLLAVLRNPAERAFSAYAYQQRCGYDLEHSFEAALALEADRIQALWRPVWHYRALGFYFRQLIPYYQLFPRDRIRVFLYDDLQQDAVQFSQSVYAFLGVDPSFIPDIAAKNVSGRPKSRLLHNVLFRDNGIKTWAKRLIPRRAGSALAGFLKRQNLGEKPILSGQTRRELIQAYRSDILQLQDLIERDLSAWLG</sequence>
<dbReference type="GO" id="GO:0016740">
    <property type="term" value="F:transferase activity"/>
    <property type="evidence" value="ECO:0007669"/>
    <property type="project" value="UniProtKB-KW"/>
</dbReference>
<dbReference type="EMBL" id="JTHE03000009">
    <property type="protein sequence ID" value="MCM1981521.1"/>
    <property type="molecule type" value="Genomic_DNA"/>
</dbReference>
<dbReference type="PANTHER" id="PTHR10605:SF56">
    <property type="entry name" value="BIFUNCTIONAL HEPARAN SULFATE N-DEACETYLASE_N-SULFOTRANSFERASE"/>
    <property type="match status" value="1"/>
</dbReference>
<keyword evidence="1" id="KW-0808">Transferase</keyword>
<dbReference type="SUPFAM" id="SSF52540">
    <property type="entry name" value="P-loop containing nucleoside triphosphate hydrolases"/>
    <property type="match status" value="1"/>
</dbReference>
<dbReference type="InterPro" id="IPR027417">
    <property type="entry name" value="P-loop_NTPase"/>
</dbReference>
<comment type="caution">
    <text evidence="4">The sequence shown here is derived from an EMBL/GenBank/DDBJ whole genome shotgun (WGS) entry which is preliminary data.</text>
</comment>
<dbReference type="InterPro" id="IPR000863">
    <property type="entry name" value="Sulfotransferase_dom"/>
</dbReference>
<dbReference type="Pfam" id="PF00685">
    <property type="entry name" value="Sulfotransfer_1"/>
    <property type="match status" value="1"/>
</dbReference>
<dbReference type="Proteomes" id="UP000031561">
    <property type="component" value="Unassembled WGS sequence"/>
</dbReference>
<organism evidence="4 5">
    <name type="scientific">Lyngbya confervoides BDU141951</name>
    <dbReference type="NCBI Taxonomy" id="1574623"/>
    <lineage>
        <taxon>Bacteria</taxon>
        <taxon>Bacillati</taxon>
        <taxon>Cyanobacteriota</taxon>
        <taxon>Cyanophyceae</taxon>
        <taxon>Oscillatoriophycideae</taxon>
        <taxon>Oscillatoriales</taxon>
        <taxon>Microcoleaceae</taxon>
        <taxon>Lyngbya</taxon>
    </lineage>
</organism>
<evidence type="ECO:0000313" key="5">
    <source>
        <dbReference type="Proteomes" id="UP000031561"/>
    </source>
</evidence>